<dbReference type="InterPro" id="IPR024253">
    <property type="entry name" value="Phosducin_thioredoxin-like_dom"/>
</dbReference>
<dbReference type="CDD" id="cd02987">
    <property type="entry name" value="Phd_like_Phd"/>
    <property type="match status" value="1"/>
</dbReference>
<sequence>MATLEDKILGNKLHNYCSSSEDEGDSENSDVESSKQNTKPEEAPSPQTEINSWEGTSTNTGPKGVIKDWQRYKQLEIEKRTEDEEEKIALMKKLTLTVQSALDEEKEKAAAEDPDLAELLDDEFLLTYQKQRMQEMLEQTNHNIKFGKLFSLSTGQEFLDAIDKEHKSVKIVVHIYENNVEACRVMNNCLKKLCKLYTNIKFCTIVSSKAGMTNKFKIDGVPALLIYKAGNLIGNFVKLSNELGNDFLPEDVQDFLVEHGMLEDKSCMPTIIKSAEDDDSD</sequence>
<comment type="similarity">
    <text evidence="1">Belongs to the phosducin family.</text>
</comment>
<organism evidence="5 6">
    <name type="scientific">Cryptolaemus montrouzieri</name>
    <dbReference type="NCBI Taxonomy" id="559131"/>
    <lineage>
        <taxon>Eukaryota</taxon>
        <taxon>Metazoa</taxon>
        <taxon>Ecdysozoa</taxon>
        <taxon>Arthropoda</taxon>
        <taxon>Hexapoda</taxon>
        <taxon>Insecta</taxon>
        <taxon>Pterygota</taxon>
        <taxon>Neoptera</taxon>
        <taxon>Endopterygota</taxon>
        <taxon>Coleoptera</taxon>
        <taxon>Polyphaga</taxon>
        <taxon>Cucujiformia</taxon>
        <taxon>Coccinelloidea</taxon>
        <taxon>Coccinellidae</taxon>
        <taxon>Scymninae</taxon>
        <taxon>Scymnini</taxon>
        <taxon>Cryptolaemus</taxon>
    </lineage>
</organism>
<dbReference type="Proteomes" id="UP001516400">
    <property type="component" value="Unassembled WGS sequence"/>
</dbReference>
<dbReference type="PANTHER" id="PTHR46052">
    <property type="entry name" value="PHOSDUCIN-LIKE PROTEIN"/>
    <property type="match status" value="1"/>
</dbReference>
<evidence type="ECO:0000259" key="4">
    <source>
        <dbReference type="Pfam" id="PF02114"/>
    </source>
</evidence>
<feature type="region of interest" description="Disordered" evidence="3">
    <location>
        <begin position="1"/>
        <end position="65"/>
    </location>
</feature>
<name>A0ABD2P139_9CUCU</name>
<dbReference type="InterPro" id="IPR051499">
    <property type="entry name" value="Phosducin-like_reg"/>
</dbReference>
<dbReference type="SUPFAM" id="SSF52833">
    <property type="entry name" value="Thioredoxin-like"/>
    <property type="match status" value="1"/>
</dbReference>
<proteinExistence type="inferred from homology"/>
<dbReference type="AlphaFoldDB" id="A0ABD2P139"/>
<keyword evidence="6" id="KW-1185">Reference proteome</keyword>
<feature type="domain" description="Phosducin" evidence="4">
    <location>
        <begin position="120"/>
        <end position="267"/>
    </location>
</feature>
<dbReference type="Pfam" id="PF02114">
    <property type="entry name" value="Phosducin"/>
    <property type="match status" value="2"/>
</dbReference>
<dbReference type="Gene3D" id="3.40.30.10">
    <property type="entry name" value="Glutaredoxin"/>
    <property type="match status" value="1"/>
</dbReference>
<dbReference type="Gene3D" id="1.10.168.10">
    <property type="entry name" value="Phosducin, domain 2"/>
    <property type="match status" value="1"/>
</dbReference>
<evidence type="ECO:0000256" key="3">
    <source>
        <dbReference type="SAM" id="MobiDB-lite"/>
    </source>
</evidence>
<evidence type="ECO:0000313" key="6">
    <source>
        <dbReference type="Proteomes" id="UP001516400"/>
    </source>
</evidence>
<dbReference type="EMBL" id="JABFTP020000165">
    <property type="protein sequence ID" value="KAL3284424.1"/>
    <property type="molecule type" value="Genomic_DNA"/>
</dbReference>
<accession>A0ABD2P139</accession>
<reference evidence="5 6" key="1">
    <citation type="journal article" date="2021" name="BMC Biol.">
        <title>Horizontally acquired antibacterial genes associated with adaptive radiation of ladybird beetles.</title>
        <authorList>
            <person name="Li H.S."/>
            <person name="Tang X.F."/>
            <person name="Huang Y.H."/>
            <person name="Xu Z.Y."/>
            <person name="Chen M.L."/>
            <person name="Du X.Y."/>
            <person name="Qiu B.Y."/>
            <person name="Chen P.T."/>
            <person name="Zhang W."/>
            <person name="Slipinski A."/>
            <person name="Escalona H.E."/>
            <person name="Waterhouse R.M."/>
            <person name="Zwick A."/>
            <person name="Pang H."/>
        </authorList>
    </citation>
    <scope>NUCLEOTIDE SEQUENCE [LARGE SCALE GENOMIC DNA]</scope>
    <source>
        <strain evidence="5">SYSU2018</strain>
    </source>
</reference>
<dbReference type="InterPro" id="IPR001200">
    <property type="entry name" value="Phosducin"/>
</dbReference>
<keyword evidence="2" id="KW-0597">Phosphoprotein</keyword>
<comment type="caution">
    <text evidence="5">The sequence shown here is derived from an EMBL/GenBank/DDBJ whole genome shotgun (WGS) entry which is preliminary data.</text>
</comment>
<dbReference type="InterPro" id="IPR023196">
    <property type="entry name" value="Phosducin_N_dom_sf"/>
</dbReference>
<protein>
    <recommendedName>
        <fullName evidence="4">Phosducin domain-containing protein</fullName>
    </recommendedName>
</protein>
<feature type="domain" description="Phosducin" evidence="4">
    <location>
        <begin position="45"/>
        <end position="113"/>
    </location>
</feature>
<evidence type="ECO:0000256" key="2">
    <source>
        <dbReference type="ARBA" id="ARBA00022553"/>
    </source>
</evidence>
<dbReference type="PANTHER" id="PTHR46052:SF1">
    <property type="entry name" value="PHOSDUCIN-LIKE PROTEIN"/>
    <property type="match status" value="1"/>
</dbReference>
<evidence type="ECO:0000256" key="1">
    <source>
        <dbReference type="ARBA" id="ARBA00009686"/>
    </source>
</evidence>
<gene>
    <name evidence="5" type="ORF">HHI36_018583</name>
</gene>
<evidence type="ECO:0000313" key="5">
    <source>
        <dbReference type="EMBL" id="KAL3284424.1"/>
    </source>
</evidence>
<feature type="compositionally biased region" description="Acidic residues" evidence="3">
    <location>
        <begin position="20"/>
        <end position="30"/>
    </location>
</feature>
<feature type="compositionally biased region" description="Polar residues" evidence="3">
    <location>
        <begin position="45"/>
        <end position="61"/>
    </location>
</feature>
<dbReference type="InterPro" id="IPR036249">
    <property type="entry name" value="Thioredoxin-like_sf"/>
</dbReference>
<dbReference type="PRINTS" id="PR00677">
    <property type="entry name" value="PHOSDUCIN"/>
</dbReference>